<evidence type="ECO:0000256" key="3">
    <source>
        <dbReference type="SAM" id="Coils"/>
    </source>
</evidence>
<name>A0A556QQW2_9BACT</name>
<protein>
    <submittedName>
        <fullName evidence="5">HlyD family efflux transporter periplasmic adaptor subunit</fullName>
    </submittedName>
</protein>
<comment type="subcellular location">
    <subcellularLocation>
        <location evidence="1">Cell envelope</location>
    </subcellularLocation>
</comment>
<gene>
    <name evidence="5" type="ORF">FPL22_06895</name>
</gene>
<dbReference type="RefSeq" id="WP_144229364.1">
    <property type="nucleotide sequence ID" value="NZ_CBCRVV010000005.1"/>
</dbReference>
<dbReference type="Gene3D" id="2.40.30.170">
    <property type="match status" value="1"/>
</dbReference>
<sequence>MKHASFLRLSLASVLLAAGLHAADTVSALGRVLPKSGIIDLSGPPGDTVSEILVTEGDWVQPGQPLVRLSSTAGAVNRLKQAEADLTATRASTAKDIEIARARLATVATETKFAQGRYDRIAAARDSEFVSPDQIEDRTLGKQTAELKLAQTTQNLDLAINEAAKTVRAAEADVAAAKAQLAASEVRSPIKARILKIRARAGAPAGGRAELFKIGDTSGMIVVAEVYESDILKVKAGQKAVVTSSALPKKMTGTVIGVSNIVFRNNIESMDPNSTTQGRVVEATIRMDENEPLDRLVFLQVDVSISL</sequence>
<organism evidence="5 6">
    <name type="scientific">Rariglobus hedericola</name>
    <dbReference type="NCBI Taxonomy" id="2597822"/>
    <lineage>
        <taxon>Bacteria</taxon>
        <taxon>Pseudomonadati</taxon>
        <taxon>Verrucomicrobiota</taxon>
        <taxon>Opitutia</taxon>
        <taxon>Opitutales</taxon>
        <taxon>Opitutaceae</taxon>
        <taxon>Rariglobus</taxon>
    </lineage>
</organism>
<keyword evidence="2 3" id="KW-0175">Coiled coil</keyword>
<dbReference type="InterPro" id="IPR050465">
    <property type="entry name" value="UPF0194_transport"/>
</dbReference>
<dbReference type="Proteomes" id="UP000315648">
    <property type="component" value="Unassembled WGS sequence"/>
</dbReference>
<evidence type="ECO:0000256" key="1">
    <source>
        <dbReference type="ARBA" id="ARBA00004196"/>
    </source>
</evidence>
<dbReference type="InterPro" id="IPR014315">
    <property type="entry name" value="ABC_heterocyst_DevB"/>
</dbReference>
<proteinExistence type="predicted"/>
<feature type="chain" id="PRO_5021761053" evidence="4">
    <location>
        <begin position="23"/>
        <end position="307"/>
    </location>
</feature>
<dbReference type="NCBIfam" id="TIGR02971">
    <property type="entry name" value="heterocyst_DevB"/>
    <property type="match status" value="1"/>
</dbReference>
<evidence type="ECO:0000313" key="6">
    <source>
        <dbReference type="Proteomes" id="UP000315648"/>
    </source>
</evidence>
<evidence type="ECO:0000256" key="4">
    <source>
        <dbReference type="SAM" id="SignalP"/>
    </source>
</evidence>
<dbReference type="EMBL" id="VMBG01000001">
    <property type="protein sequence ID" value="TSJ79021.1"/>
    <property type="molecule type" value="Genomic_DNA"/>
</dbReference>
<dbReference type="OrthoDB" id="264111at2"/>
<reference evidence="5 6" key="1">
    <citation type="submission" date="2019-07" db="EMBL/GenBank/DDBJ databases">
        <title>Description of 53C-WASEF.</title>
        <authorList>
            <person name="Pitt A."/>
            <person name="Hahn M.W."/>
        </authorList>
    </citation>
    <scope>NUCLEOTIDE SEQUENCE [LARGE SCALE GENOMIC DNA]</scope>
    <source>
        <strain evidence="5 6">53C-WASEF</strain>
    </source>
</reference>
<keyword evidence="4" id="KW-0732">Signal</keyword>
<feature type="signal peptide" evidence="4">
    <location>
        <begin position="1"/>
        <end position="22"/>
    </location>
</feature>
<dbReference type="AlphaFoldDB" id="A0A556QQW2"/>
<accession>A0A556QQW2</accession>
<feature type="coiled-coil region" evidence="3">
    <location>
        <begin position="142"/>
        <end position="187"/>
    </location>
</feature>
<evidence type="ECO:0000313" key="5">
    <source>
        <dbReference type="EMBL" id="TSJ79021.1"/>
    </source>
</evidence>
<dbReference type="PANTHER" id="PTHR32347">
    <property type="entry name" value="EFFLUX SYSTEM COMPONENT YKNX-RELATED"/>
    <property type="match status" value="1"/>
</dbReference>
<dbReference type="Gene3D" id="2.40.50.100">
    <property type="match status" value="1"/>
</dbReference>
<comment type="caution">
    <text evidence="5">The sequence shown here is derived from an EMBL/GenBank/DDBJ whole genome shotgun (WGS) entry which is preliminary data.</text>
</comment>
<dbReference type="PANTHER" id="PTHR32347:SF27">
    <property type="entry name" value="RND EFFLUX PUMP MEMBRANE FUSION PROTEIN BARREL-SANDWICH DOMAIN-CONTAINING PROTEIN"/>
    <property type="match status" value="1"/>
</dbReference>
<dbReference type="SUPFAM" id="SSF111369">
    <property type="entry name" value="HlyD-like secretion proteins"/>
    <property type="match status" value="1"/>
</dbReference>
<keyword evidence="6" id="KW-1185">Reference proteome</keyword>
<evidence type="ECO:0000256" key="2">
    <source>
        <dbReference type="ARBA" id="ARBA00023054"/>
    </source>
</evidence>
<dbReference type="GO" id="GO:0030313">
    <property type="term" value="C:cell envelope"/>
    <property type="evidence" value="ECO:0007669"/>
    <property type="project" value="UniProtKB-SubCell"/>
</dbReference>